<accession>A0A0D1JKS6</accession>
<comment type="caution">
    <text evidence="1">The sequence shown here is derived from an EMBL/GenBank/DDBJ whole genome shotgun (WGS) entry which is preliminary data.</text>
</comment>
<sequence>MMLPIQEVEKLLSENETLTSFVDSDRIFLVFVPEEDQDIEKAPMIRINELESHRKDYADDRALTFEVDIQIDLWTKTIKDAQAIQPVIDQIMAENDYKQYASAFDRDPDIALYRYARRYRATKLIDIQKINIEKDDMNG</sequence>
<protein>
    <recommendedName>
        <fullName evidence="3">DUF3168 domain-containing protein</fullName>
    </recommendedName>
</protein>
<reference evidence="1 2" key="1">
    <citation type="submission" date="2014-12" db="EMBL/GenBank/DDBJ databases">
        <title>Comparative genome analysis of Bacillus coagulans HM-08, Clostridium butyricum HM-68, Bacillus subtilis HM-66 and Bacillus licheniformis BL-09.</title>
        <authorList>
            <person name="Zhang H."/>
        </authorList>
    </citation>
    <scope>NUCLEOTIDE SEQUENCE [LARGE SCALE GENOMIC DNA]</scope>
    <source>
        <strain evidence="1 2">HM-66</strain>
    </source>
</reference>
<evidence type="ECO:0008006" key="3">
    <source>
        <dbReference type="Google" id="ProtNLM"/>
    </source>
</evidence>
<organism evidence="1 2">
    <name type="scientific">Bacillus subtilis</name>
    <dbReference type="NCBI Taxonomy" id="1423"/>
    <lineage>
        <taxon>Bacteria</taxon>
        <taxon>Bacillati</taxon>
        <taxon>Bacillota</taxon>
        <taxon>Bacilli</taxon>
        <taxon>Bacillales</taxon>
        <taxon>Bacillaceae</taxon>
        <taxon>Bacillus</taxon>
    </lineage>
</organism>
<proteinExistence type="predicted"/>
<gene>
    <name evidence="1" type="ORF">SC09_Contig17orf00289</name>
</gene>
<evidence type="ECO:0000313" key="2">
    <source>
        <dbReference type="Proteomes" id="UP000032247"/>
    </source>
</evidence>
<dbReference type="Proteomes" id="UP000032247">
    <property type="component" value="Unassembled WGS sequence"/>
</dbReference>
<dbReference type="EMBL" id="JXBC01000001">
    <property type="protein sequence ID" value="KIU13124.1"/>
    <property type="molecule type" value="Genomic_DNA"/>
</dbReference>
<evidence type="ECO:0000313" key="1">
    <source>
        <dbReference type="EMBL" id="KIU13124.1"/>
    </source>
</evidence>
<name>A0A0D1JKS6_BACIU</name>
<dbReference type="PATRIC" id="fig|1423.173.peg.244"/>
<dbReference type="AlphaFoldDB" id="A0A0D1JKS6"/>